<protein>
    <submittedName>
        <fullName evidence="2">Uncharacterized protein</fullName>
    </submittedName>
</protein>
<dbReference type="Proteomes" id="UP001177670">
    <property type="component" value="Unassembled WGS sequence"/>
</dbReference>
<evidence type="ECO:0000256" key="1">
    <source>
        <dbReference type="SAM" id="MobiDB-lite"/>
    </source>
</evidence>
<feature type="region of interest" description="Disordered" evidence="1">
    <location>
        <begin position="1"/>
        <end position="35"/>
    </location>
</feature>
<evidence type="ECO:0000313" key="2">
    <source>
        <dbReference type="EMBL" id="KAK1135845.1"/>
    </source>
</evidence>
<comment type="caution">
    <text evidence="2">The sequence shown here is derived from an EMBL/GenBank/DDBJ whole genome shotgun (WGS) entry which is preliminary data.</text>
</comment>
<dbReference type="EMBL" id="JAHYIQ010000001">
    <property type="protein sequence ID" value="KAK1135845.1"/>
    <property type="molecule type" value="Genomic_DNA"/>
</dbReference>
<reference evidence="2" key="1">
    <citation type="submission" date="2021-10" db="EMBL/GenBank/DDBJ databases">
        <title>Melipona bicolor Genome sequencing and assembly.</title>
        <authorList>
            <person name="Araujo N.S."/>
            <person name="Arias M.C."/>
        </authorList>
    </citation>
    <scope>NUCLEOTIDE SEQUENCE</scope>
    <source>
        <strain evidence="2">USP_2M_L1-L4_2017</strain>
        <tissue evidence="2">Whole body</tissue>
    </source>
</reference>
<name>A0AA40KWT7_9HYME</name>
<evidence type="ECO:0000313" key="3">
    <source>
        <dbReference type="Proteomes" id="UP001177670"/>
    </source>
</evidence>
<dbReference type="AlphaFoldDB" id="A0AA40KWT7"/>
<keyword evidence="3" id="KW-1185">Reference proteome</keyword>
<accession>A0AA40KWT7</accession>
<gene>
    <name evidence="2" type="ORF">K0M31_000417</name>
</gene>
<proteinExistence type="predicted"/>
<feature type="compositionally biased region" description="Low complexity" evidence="1">
    <location>
        <begin position="1"/>
        <end position="11"/>
    </location>
</feature>
<organism evidence="2 3">
    <name type="scientific">Melipona bicolor</name>
    <dbReference type="NCBI Taxonomy" id="60889"/>
    <lineage>
        <taxon>Eukaryota</taxon>
        <taxon>Metazoa</taxon>
        <taxon>Ecdysozoa</taxon>
        <taxon>Arthropoda</taxon>
        <taxon>Hexapoda</taxon>
        <taxon>Insecta</taxon>
        <taxon>Pterygota</taxon>
        <taxon>Neoptera</taxon>
        <taxon>Endopterygota</taxon>
        <taxon>Hymenoptera</taxon>
        <taxon>Apocrita</taxon>
        <taxon>Aculeata</taxon>
        <taxon>Apoidea</taxon>
        <taxon>Anthophila</taxon>
        <taxon>Apidae</taxon>
        <taxon>Melipona</taxon>
    </lineage>
</organism>
<sequence length="156" mass="17213">MSLTTTSTSTMRRTRVELELKGLGPRSGGFQKPPANSHLAEFEAQCQQRGITPRNRNDSGLISASLLFHASDCHPRFLTITPGWYDISYSPENTTSSLMPDISCLGSFFSKSVGSDLPLPAGFQQIVSSRSIDSAQKRNYTQMRCMESKARHLPAK</sequence>